<organism evidence="3 4">
    <name type="scientific">Neohortaea acidophila</name>
    <dbReference type="NCBI Taxonomy" id="245834"/>
    <lineage>
        <taxon>Eukaryota</taxon>
        <taxon>Fungi</taxon>
        <taxon>Dikarya</taxon>
        <taxon>Ascomycota</taxon>
        <taxon>Pezizomycotina</taxon>
        <taxon>Dothideomycetes</taxon>
        <taxon>Dothideomycetidae</taxon>
        <taxon>Mycosphaerellales</taxon>
        <taxon>Teratosphaeriaceae</taxon>
        <taxon>Neohortaea</taxon>
    </lineage>
</organism>
<feature type="region of interest" description="Disordered" evidence="1">
    <location>
        <begin position="139"/>
        <end position="266"/>
    </location>
</feature>
<dbReference type="Pfam" id="PF13921">
    <property type="entry name" value="Myb_DNA-bind_6"/>
    <property type="match status" value="1"/>
</dbReference>
<name>A0A6A6Q3X9_9PEZI</name>
<accession>A0A6A6Q3X9</accession>
<feature type="domain" description="Myb-like" evidence="2">
    <location>
        <begin position="42"/>
        <end position="84"/>
    </location>
</feature>
<dbReference type="RefSeq" id="XP_033593330.1">
    <property type="nucleotide sequence ID" value="XM_033738775.1"/>
</dbReference>
<feature type="region of interest" description="Disordered" evidence="1">
    <location>
        <begin position="1"/>
        <end position="34"/>
    </location>
</feature>
<dbReference type="OrthoDB" id="4151352at2759"/>
<dbReference type="InterPro" id="IPR001005">
    <property type="entry name" value="SANT/Myb"/>
</dbReference>
<evidence type="ECO:0000313" key="4">
    <source>
        <dbReference type="Proteomes" id="UP000799767"/>
    </source>
</evidence>
<dbReference type="EMBL" id="MU001632">
    <property type="protein sequence ID" value="KAF2486761.1"/>
    <property type="molecule type" value="Genomic_DNA"/>
</dbReference>
<dbReference type="CDD" id="cd00167">
    <property type="entry name" value="SANT"/>
    <property type="match status" value="1"/>
</dbReference>
<protein>
    <recommendedName>
        <fullName evidence="2">Myb-like domain-containing protein</fullName>
    </recommendedName>
</protein>
<gene>
    <name evidence="3" type="ORF">BDY17DRAFT_85350</name>
</gene>
<dbReference type="PROSITE" id="PS50090">
    <property type="entry name" value="MYB_LIKE"/>
    <property type="match status" value="1"/>
</dbReference>
<reference evidence="3" key="1">
    <citation type="journal article" date="2020" name="Stud. Mycol.">
        <title>101 Dothideomycetes genomes: a test case for predicting lifestyles and emergence of pathogens.</title>
        <authorList>
            <person name="Haridas S."/>
            <person name="Albert R."/>
            <person name="Binder M."/>
            <person name="Bloem J."/>
            <person name="Labutti K."/>
            <person name="Salamov A."/>
            <person name="Andreopoulos B."/>
            <person name="Baker S."/>
            <person name="Barry K."/>
            <person name="Bills G."/>
            <person name="Bluhm B."/>
            <person name="Cannon C."/>
            <person name="Castanera R."/>
            <person name="Culley D."/>
            <person name="Daum C."/>
            <person name="Ezra D."/>
            <person name="Gonzalez J."/>
            <person name="Henrissat B."/>
            <person name="Kuo A."/>
            <person name="Liang C."/>
            <person name="Lipzen A."/>
            <person name="Lutzoni F."/>
            <person name="Magnuson J."/>
            <person name="Mondo S."/>
            <person name="Nolan M."/>
            <person name="Ohm R."/>
            <person name="Pangilinan J."/>
            <person name="Park H.-J."/>
            <person name="Ramirez L."/>
            <person name="Alfaro M."/>
            <person name="Sun H."/>
            <person name="Tritt A."/>
            <person name="Yoshinaga Y."/>
            <person name="Zwiers L.-H."/>
            <person name="Turgeon B."/>
            <person name="Goodwin S."/>
            <person name="Spatafora J."/>
            <person name="Crous P."/>
            <person name="Grigoriev I."/>
        </authorList>
    </citation>
    <scope>NUCLEOTIDE SEQUENCE</scope>
    <source>
        <strain evidence="3">CBS 113389</strain>
    </source>
</reference>
<evidence type="ECO:0000313" key="3">
    <source>
        <dbReference type="EMBL" id="KAF2486761.1"/>
    </source>
</evidence>
<dbReference type="Proteomes" id="UP000799767">
    <property type="component" value="Unassembled WGS sequence"/>
</dbReference>
<evidence type="ECO:0000259" key="2">
    <source>
        <dbReference type="PROSITE" id="PS50090"/>
    </source>
</evidence>
<dbReference type="GeneID" id="54479776"/>
<sequence length="266" mass="30005">MSYYSNLPIMPKETRRSTSANHRQPAPYPAQPNAAARNAAIWRSVDDEKLVHARASGLNWQPIASRFFPSKTANACRKRHERLVAHRQADAWPLEKEEELSERYVARSGEFWEALGREMGERASVVESKCFEKGPKRLHAEARAAQKRRAGHGRVTSVDDQGTTALDRRRSDSGVGLGEEAEMEVEPMPEPSRTASIGWHRHSSARAPDHTRTHSLPQLLPLYQPPPPPAMTDYTRYVERDPRGFCSTRGEVSIQSMLSPAEPRYS</sequence>
<proteinExistence type="predicted"/>
<dbReference type="AlphaFoldDB" id="A0A6A6Q3X9"/>
<evidence type="ECO:0000256" key="1">
    <source>
        <dbReference type="SAM" id="MobiDB-lite"/>
    </source>
</evidence>
<keyword evidence="4" id="KW-1185">Reference proteome</keyword>